<organism evidence="4 5">
    <name type="scientific">Blattamonas nauphoetae</name>
    <dbReference type="NCBI Taxonomy" id="2049346"/>
    <lineage>
        <taxon>Eukaryota</taxon>
        <taxon>Metamonada</taxon>
        <taxon>Preaxostyla</taxon>
        <taxon>Oxymonadida</taxon>
        <taxon>Blattamonas</taxon>
    </lineage>
</organism>
<name>A0ABQ9YHG7_9EUKA</name>
<accession>A0ABQ9YHG7</accession>
<reference evidence="4 5" key="1">
    <citation type="journal article" date="2022" name="bioRxiv">
        <title>Genomics of Preaxostyla Flagellates Illuminates Evolutionary Transitions and the Path Towards Mitochondrial Loss.</title>
        <authorList>
            <person name="Novak L.V.F."/>
            <person name="Treitli S.C."/>
            <person name="Pyrih J."/>
            <person name="Halakuc P."/>
            <person name="Pipaliya S.V."/>
            <person name="Vacek V."/>
            <person name="Brzon O."/>
            <person name="Soukal P."/>
            <person name="Eme L."/>
            <person name="Dacks J.B."/>
            <person name="Karnkowska A."/>
            <person name="Elias M."/>
            <person name="Hampl V."/>
        </authorList>
    </citation>
    <scope>NUCLEOTIDE SEQUENCE [LARGE SCALE GENOMIC DNA]</scope>
    <source>
        <strain evidence="4">NAU3</strain>
        <tissue evidence="4">Gut</tissue>
    </source>
</reference>
<evidence type="ECO:0000313" key="4">
    <source>
        <dbReference type="EMBL" id="KAK2963192.1"/>
    </source>
</evidence>
<sequence length="327" mass="39317">MSRQSERREIYAQAMRHLREDDERQGRRRRIIHSESSDSNPDPHIPRGNDNNQDDLTENESSLSSSEYVITSDSDSDVFGRKRSRNPLGLKRQRIVRVPRDIRANEIDNESPLIDPVTNEVSAEQFRRMRQRIALEQEYRKKDEEKQRARDEQIKKLQKEQRERQKTPLYHTVVLSVWMSLLFIPTLILSYILLQRYATDQLRPYVSLVNRTEYPHKIEMIRERMYCWFSDDINRYAQQFPLLARHLIVKAGMKNLKQIRQECHWYNLWHHKDTFNLKKSVPREPTSEEEFQRWNQTCTTLGEARTASWDIELRYHRALEEKIGVPL</sequence>
<keyword evidence="3" id="KW-0812">Transmembrane</keyword>
<evidence type="ECO:0000256" key="3">
    <source>
        <dbReference type="SAM" id="Phobius"/>
    </source>
</evidence>
<keyword evidence="1" id="KW-0175">Coiled coil</keyword>
<comment type="caution">
    <text evidence="4">The sequence shown here is derived from an EMBL/GenBank/DDBJ whole genome shotgun (WGS) entry which is preliminary data.</text>
</comment>
<evidence type="ECO:0000313" key="5">
    <source>
        <dbReference type="Proteomes" id="UP001281761"/>
    </source>
</evidence>
<feature type="region of interest" description="Disordered" evidence="2">
    <location>
        <begin position="16"/>
        <end position="85"/>
    </location>
</feature>
<proteinExistence type="predicted"/>
<dbReference type="EMBL" id="JARBJD010000007">
    <property type="protein sequence ID" value="KAK2963192.1"/>
    <property type="molecule type" value="Genomic_DNA"/>
</dbReference>
<evidence type="ECO:0000256" key="1">
    <source>
        <dbReference type="SAM" id="Coils"/>
    </source>
</evidence>
<evidence type="ECO:0000256" key="2">
    <source>
        <dbReference type="SAM" id="MobiDB-lite"/>
    </source>
</evidence>
<keyword evidence="3" id="KW-0472">Membrane</keyword>
<feature type="coiled-coil region" evidence="1">
    <location>
        <begin position="132"/>
        <end position="160"/>
    </location>
</feature>
<keyword evidence="3" id="KW-1133">Transmembrane helix</keyword>
<gene>
    <name evidence="4" type="ORF">BLNAU_1725</name>
</gene>
<feature type="transmembrane region" description="Helical" evidence="3">
    <location>
        <begin position="169"/>
        <end position="194"/>
    </location>
</feature>
<keyword evidence="5" id="KW-1185">Reference proteome</keyword>
<dbReference type="Proteomes" id="UP001281761">
    <property type="component" value="Unassembled WGS sequence"/>
</dbReference>
<protein>
    <submittedName>
        <fullName evidence="4">Uncharacterized protein</fullName>
    </submittedName>
</protein>